<dbReference type="GO" id="GO:0015288">
    <property type="term" value="F:porin activity"/>
    <property type="evidence" value="ECO:0007669"/>
    <property type="project" value="TreeGrafter"/>
</dbReference>
<keyword evidence="4" id="KW-1134">Transmembrane beta strand</keyword>
<feature type="region of interest" description="Disordered" evidence="8">
    <location>
        <begin position="55"/>
        <end position="86"/>
    </location>
</feature>
<evidence type="ECO:0000256" key="6">
    <source>
        <dbReference type="ARBA" id="ARBA00023136"/>
    </source>
</evidence>
<evidence type="ECO:0000256" key="1">
    <source>
        <dbReference type="ARBA" id="ARBA00004442"/>
    </source>
</evidence>
<protein>
    <submittedName>
        <fullName evidence="9">Outer membrane efflux protein</fullName>
    </submittedName>
</protein>
<evidence type="ECO:0000313" key="9">
    <source>
        <dbReference type="EMBL" id="QDU63032.1"/>
    </source>
</evidence>
<dbReference type="KEGG" id="knv:Pan216_39060"/>
<keyword evidence="10" id="KW-1185">Reference proteome</keyword>
<name>A0A518B7W2_9BACT</name>
<keyword evidence="3" id="KW-0813">Transport</keyword>
<dbReference type="AlphaFoldDB" id="A0A518B7W2"/>
<dbReference type="Proteomes" id="UP000317093">
    <property type="component" value="Chromosome"/>
</dbReference>
<dbReference type="OrthoDB" id="266724at2"/>
<evidence type="ECO:0000256" key="4">
    <source>
        <dbReference type="ARBA" id="ARBA00022452"/>
    </source>
</evidence>
<evidence type="ECO:0000256" key="8">
    <source>
        <dbReference type="SAM" id="MobiDB-lite"/>
    </source>
</evidence>
<dbReference type="PANTHER" id="PTHR30026">
    <property type="entry name" value="OUTER MEMBRANE PROTEIN TOLC"/>
    <property type="match status" value="1"/>
</dbReference>
<reference evidence="9 10" key="1">
    <citation type="submission" date="2019-02" db="EMBL/GenBank/DDBJ databases">
        <title>Deep-cultivation of Planctomycetes and their phenomic and genomic characterization uncovers novel biology.</title>
        <authorList>
            <person name="Wiegand S."/>
            <person name="Jogler M."/>
            <person name="Boedeker C."/>
            <person name="Pinto D."/>
            <person name="Vollmers J."/>
            <person name="Rivas-Marin E."/>
            <person name="Kohn T."/>
            <person name="Peeters S.H."/>
            <person name="Heuer A."/>
            <person name="Rast P."/>
            <person name="Oberbeckmann S."/>
            <person name="Bunk B."/>
            <person name="Jeske O."/>
            <person name="Meyerdierks A."/>
            <person name="Storesund J.E."/>
            <person name="Kallscheuer N."/>
            <person name="Luecker S."/>
            <person name="Lage O.M."/>
            <person name="Pohl T."/>
            <person name="Merkel B.J."/>
            <person name="Hornburger P."/>
            <person name="Mueller R.-W."/>
            <person name="Bruemmer F."/>
            <person name="Labrenz M."/>
            <person name="Spormann A.M."/>
            <person name="Op den Camp H."/>
            <person name="Overmann J."/>
            <person name="Amann R."/>
            <person name="Jetten M.S.M."/>
            <person name="Mascher T."/>
            <person name="Medema M.H."/>
            <person name="Devos D.P."/>
            <person name="Kaster A.-K."/>
            <person name="Ovreas L."/>
            <person name="Rohde M."/>
            <person name="Galperin M.Y."/>
            <person name="Jogler C."/>
        </authorList>
    </citation>
    <scope>NUCLEOTIDE SEQUENCE [LARGE SCALE GENOMIC DNA]</scope>
    <source>
        <strain evidence="9 10">Pan216</strain>
    </source>
</reference>
<evidence type="ECO:0000256" key="3">
    <source>
        <dbReference type="ARBA" id="ARBA00022448"/>
    </source>
</evidence>
<dbReference type="PROSITE" id="PS51257">
    <property type="entry name" value="PROKAR_LIPOPROTEIN"/>
    <property type="match status" value="1"/>
</dbReference>
<feature type="compositionally biased region" description="Polar residues" evidence="8">
    <location>
        <begin position="58"/>
        <end position="77"/>
    </location>
</feature>
<dbReference type="InterPro" id="IPR003423">
    <property type="entry name" value="OMP_efflux"/>
</dbReference>
<dbReference type="Gene3D" id="1.20.1600.10">
    <property type="entry name" value="Outer membrane efflux proteins (OEP)"/>
    <property type="match status" value="1"/>
</dbReference>
<dbReference type="EMBL" id="CP036279">
    <property type="protein sequence ID" value="QDU63032.1"/>
    <property type="molecule type" value="Genomic_DNA"/>
</dbReference>
<sequence length="558" mass="60553">MRKAALDKWFLIGLIGAAGCAKPHVAAWHQDERQVTAPIESLATDERLDAQVHPVRYTPSSPDRPSLDESTVATTTPKVDEPATPPHLLPIQAEVPMVEEATPQPFDSELDFGPTVPGAGTIPGEPFAINLPTAMAHVSGGHPIVGTTQWQVREAYARLAQARVLWLPTIQPGFSFNVHDGNLQTSEGEIIDVNRDAFQAGLGSGATGAGTTTFPGLLSEFHVADAIFLPRIAARNACALEHGADATVNEHLLGVALAYLQLQRAEQDRRIVEETHDHTATLSKLTHDFAAAGQGLRADADRLQTELTLVKSRLVGASEQTEVAAADLAEAISLDNNRRLLLMEPTIVPLDLVPGELDEASLISEGLSNRPELKESQALVAAACEEFRRQKAAPFVPSLLLGFSPGVFGGGRSGTLANIDNRADFDAVAFWQVRQLGLGEKFARRESKARVQQARYEVVGVMDQVARQIRTARTQVVHRKRQIEITKQAITSAEASFERNLARIRDGQGLPLEVLQSVQALESARRAYLNAVIDYNRAQFTLQWALGWPVHHVNPGEG</sequence>
<dbReference type="GO" id="GO:1990281">
    <property type="term" value="C:efflux pump complex"/>
    <property type="evidence" value="ECO:0007669"/>
    <property type="project" value="TreeGrafter"/>
</dbReference>
<dbReference type="SUPFAM" id="SSF56954">
    <property type="entry name" value="Outer membrane efflux proteins (OEP)"/>
    <property type="match status" value="1"/>
</dbReference>
<evidence type="ECO:0000256" key="5">
    <source>
        <dbReference type="ARBA" id="ARBA00022692"/>
    </source>
</evidence>
<dbReference type="RefSeq" id="WP_145260185.1">
    <property type="nucleotide sequence ID" value="NZ_CP036279.1"/>
</dbReference>
<evidence type="ECO:0000256" key="7">
    <source>
        <dbReference type="ARBA" id="ARBA00023237"/>
    </source>
</evidence>
<accession>A0A518B7W2</accession>
<dbReference type="GO" id="GO:0009279">
    <property type="term" value="C:cell outer membrane"/>
    <property type="evidence" value="ECO:0007669"/>
    <property type="project" value="UniProtKB-SubCell"/>
</dbReference>
<evidence type="ECO:0000256" key="2">
    <source>
        <dbReference type="ARBA" id="ARBA00007613"/>
    </source>
</evidence>
<proteinExistence type="inferred from homology"/>
<comment type="subcellular location">
    <subcellularLocation>
        <location evidence="1">Cell outer membrane</location>
    </subcellularLocation>
</comment>
<keyword evidence="7" id="KW-0998">Cell outer membrane</keyword>
<keyword evidence="6" id="KW-0472">Membrane</keyword>
<dbReference type="InterPro" id="IPR051906">
    <property type="entry name" value="TolC-like"/>
</dbReference>
<organism evidence="9 10">
    <name type="scientific">Kolteria novifilia</name>
    <dbReference type="NCBI Taxonomy" id="2527975"/>
    <lineage>
        <taxon>Bacteria</taxon>
        <taxon>Pseudomonadati</taxon>
        <taxon>Planctomycetota</taxon>
        <taxon>Planctomycetia</taxon>
        <taxon>Kolteriales</taxon>
        <taxon>Kolteriaceae</taxon>
        <taxon>Kolteria</taxon>
    </lineage>
</organism>
<dbReference type="Pfam" id="PF02321">
    <property type="entry name" value="OEP"/>
    <property type="match status" value="1"/>
</dbReference>
<gene>
    <name evidence="9" type="ORF">Pan216_39060</name>
</gene>
<comment type="similarity">
    <text evidence="2">Belongs to the outer membrane factor (OMF) (TC 1.B.17) family.</text>
</comment>
<dbReference type="PANTHER" id="PTHR30026:SF20">
    <property type="entry name" value="OUTER MEMBRANE PROTEIN TOLC"/>
    <property type="match status" value="1"/>
</dbReference>
<keyword evidence="5" id="KW-0812">Transmembrane</keyword>
<evidence type="ECO:0000313" key="10">
    <source>
        <dbReference type="Proteomes" id="UP000317093"/>
    </source>
</evidence>
<dbReference type="GO" id="GO:0015562">
    <property type="term" value="F:efflux transmembrane transporter activity"/>
    <property type="evidence" value="ECO:0007669"/>
    <property type="project" value="InterPro"/>
</dbReference>